<gene>
    <name evidence="1" type="ORF">ACFPQ3_09670</name>
</gene>
<evidence type="ECO:0000313" key="1">
    <source>
        <dbReference type="EMBL" id="MFC5631813.1"/>
    </source>
</evidence>
<dbReference type="Proteomes" id="UP001596110">
    <property type="component" value="Unassembled WGS sequence"/>
</dbReference>
<protein>
    <submittedName>
        <fullName evidence="1">DUF5694 domain-containing protein</fullName>
    </submittedName>
</protein>
<dbReference type="EMBL" id="JBHSOJ010000026">
    <property type="protein sequence ID" value="MFC5631813.1"/>
    <property type="molecule type" value="Genomic_DNA"/>
</dbReference>
<dbReference type="Pfam" id="PF18950">
    <property type="entry name" value="DUF5694"/>
    <property type="match status" value="1"/>
</dbReference>
<proteinExistence type="predicted"/>
<dbReference type="RefSeq" id="WP_156807182.1">
    <property type="nucleotide sequence ID" value="NZ_JBHSOJ010000026.1"/>
</dbReference>
<comment type="caution">
    <text evidence="1">The sequence shown here is derived from an EMBL/GenBank/DDBJ whole genome shotgun (WGS) entry which is preliminary data.</text>
</comment>
<accession>A0ABW0UE10</accession>
<reference evidence="2" key="1">
    <citation type="journal article" date="2019" name="Int. J. Syst. Evol. Microbiol.">
        <title>The Global Catalogue of Microorganisms (GCM) 10K type strain sequencing project: providing services to taxonomists for standard genome sequencing and annotation.</title>
        <authorList>
            <consortium name="The Broad Institute Genomics Platform"/>
            <consortium name="The Broad Institute Genome Sequencing Center for Infectious Disease"/>
            <person name="Wu L."/>
            <person name="Ma J."/>
        </authorList>
    </citation>
    <scope>NUCLEOTIDE SEQUENCE [LARGE SCALE GENOMIC DNA]</scope>
    <source>
        <strain evidence="2">DT43</strain>
    </source>
</reference>
<name>A0ABW0UE10_9STRE</name>
<dbReference type="InterPro" id="IPR043749">
    <property type="entry name" value="DUF5694"/>
</dbReference>
<organism evidence="1 2">
    <name type="scientific">Streptococcus caledonicus</name>
    <dbReference type="NCBI Taxonomy" id="2614158"/>
    <lineage>
        <taxon>Bacteria</taxon>
        <taxon>Bacillati</taxon>
        <taxon>Bacillota</taxon>
        <taxon>Bacilli</taxon>
        <taxon>Lactobacillales</taxon>
        <taxon>Streptococcaceae</taxon>
        <taxon>Streptococcus</taxon>
    </lineage>
</organism>
<sequence length="233" mass="27053">MKKIMILGTFHMKSQNDLHNVDNPDQFLYREKEMIEVIDRLSEFCPTKIMVEWEHSKQDKLDSYFQNHLNRNIVSSDEIIQLAFPLAKRFQLTPKAVDWFEEGVGLYSFGQVAEALDSLPDLKSEIENLEIPQKDFSKPIRQLLAELNSTEITQQIVSYYTNIARVSTSDDIGIGWLLWWYQRNLSIFKNILEELEENDRAILLIGLSHKGILENLLRDSGCVEVAEVLDYLG</sequence>
<evidence type="ECO:0000313" key="2">
    <source>
        <dbReference type="Proteomes" id="UP001596110"/>
    </source>
</evidence>
<keyword evidence="2" id="KW-1185">Reference proteome</keyword>